<keyword evidence="6" id="KW-0539">Nucleus</keyword>
<keyword evidence="6" id="KW-0747">Spliceosome</keyword>
<evidence type="ECO:0000256" key="1">
    <source>
        <dbReference type="ARBA" id="ARBA00009161"/>
    </source>
</evidence>
<feature type="domain" description="RING-type" evidence="8">
    <location>
        <begin position="262"/>
        <end position="299"/>
    </location>
</feature>
<comment type="function">
    <text evidence="6">Involved in pre-mRNA splicing.</text>
</comment>
<dbReference type="OrthoDB" id="25761at2759"/>
<comment type="similarity">
    <text evidence="1 6">Belongs to the CWC24 family.</text>
</comment>
<evidence type="ECO:0000256" key="4">
    <source>
        <dbReference type="ARBA" id="ARBA00022833"/>
    </source>
</evidence>
<dbReference type="InterPro" id="IPR017907">
    <property type="entry name" value="Znf_RING_CS"/>
</dbReference>
<dbReference type="Pfam" id="PF13920">
    <property type="entry name" value="zf-C3HC4_3"/>
    <property type="match status" value="1"/>
</dbReference>
<dbReference type="STRING" id="1336337.A0A3N4K3R0"/>
<dbReference type="GO" id="GO:0008270">
    <property type="term" value="F:zinc ion binding"/>
    <property type="evidence" value="ECO:0007669"/>
    <property type="project" value="UniProtKB-KW"/>
</dbReference>
<dbReference type="GO" id="GO:0006397">
    <property type="term" value="P:mRNA processing"/>
    <property type="evidence" value="ECO:0007669"/>
    <property type="project" value="UniProtKB-KW"/>
</dbReference>
<name>A0A3N4K3R0_9PEZI</name>
<reference evidence="10 11" key="1">
    <citation type="journal article" date="2018" name="Nat. Ecol. Evol.">
        <title>Pezizomycetes genomes reveal the molecular basis of ectomycorrhizal truffle lifestyle.</title>
        <authorList>
            <person name="Murat C."/>
            <person name="Payen T."/>
            <person name="Noel B."/>
            <person name="Kuo A."/>
            <person name="Morin E."/>
            <person name="Chen J."/>
            <person name="Kohler A."/>
            <person name="Krizsan K."/>
            <person name="Balestrini R."/>
            <person name="Da Silva C."/>
            <person name="Montanini B."/>
            <person name="Hainaut M."/>
            <person name="Levati E."/>
            <person name="Barry K.W."/>
            <person name="Belfiori B."/>
            <person name="Cichocki N."/>
            <person name="Clum A."/>
            <person name="Dockter R.B."/>
            <person name="Fauchery L."/>
            <person name="Guy J."/>
            <person name="Iotti M."/>
            <person name="Le Tacon F."/>
            <person name="Lindquist E.A."/>
            <person name="Lipzen A."/>
            <person name="Malagnac F."/>
            <person name="Mello A."/>
            <person name="Molinier V."/>
            <person name="Miyauchi S."/>
            <person name="Poulain J."/>
            <person name="Riccioni C."/>
            <person name="Rubini A."/>
            <person name="Sitrit Y."/>
            <person name="Splivallo R."/>
            <person name="Traeger S."/>
            <person name="Wang M."/>
            <person name="Zifcakova L."/>
            <person name="Wipf D."/>
            <person name="Zambonelli A."/>
            <person name="Paolocci F."/>
            <person name="Nowrousian M."/>
            <person name="Ottonello S."/>
            <person name="Baldrian P."/>
            <person name="Spatafora J.W."/>
            <person name="Henrissat B."/>
            <person name="Nagy L.G."/>
            <person name="Aury J.M."/>
            <person name="Wincker P."/>
            <person name="Grigoriev I.V."/>
            <person name="Bonfante P."/>
            <person name="Martin F.M."/>
        </authorList>
    </citation>
    <scope>NUCLEOTIDE SEQUENCE [LARGE SCALE GENOMIC DNA]</scope>
    <source>
        <strain evidence="10 11">120613-1</strain>
    </source>
</reference>
<protein>
    <recommendedName>
        <fullName evidence="6">Pre-mRNA-splicing factor CWC24</fullName>
    </recommendedName>
</protein>
<dbReference type="InterPro" id="IPR013083">
    <property type="entry name" value="Znf_RING/FYVE/PHD"/>
</dbReference>
<accession>A0A3N4K3R0</accession>
<dbReference type="AlphaFoldDB" id="A0A3N4K3R0"/>
<dbReference type="PROSITE" id="PS00518">
    <property type="entry name" value="ZF_RING_1"/>
    <property type="match status" value="1"/>
</dbReference>
<dbReference type="InterPro" id="IPR001841">
    <property type="entry name" value="Znf_RING"/>
</dbReference>
<evidence type="ECO:0000259" key="8">
    <source>
        <dbReference type="PROSITE" id="PS50089"/>
    </source>
</evidence>
<feature type="compositionally biased region" description="Basic and acidic residues" evidence="7">
    <location>
        <begin position="320"/>
        <end position="332"/>
    </location>
</feature>
<keyword evidence="2 5" id="KW-0479">Metal-binding</keyword>
<keyword evidence="11" id="KW-1185">Reference proteome</keyword>
<dbReference type="SMART" id="SM00184">
    <property type="entry name" value="RING"/>
    <property type="match status" value="1"/>
</dbReference>
<feature type="compositionally biased region" description="Polar residues" evidence="7">
    <location>
        <begin position="1"/>
        <end position="10"/>
    </location>
</feature>
<evidence type="ECO:0000259" key="9">
    <source>
        <dbReference type="PROSITE" id="PS50103"/>
    </source>
</evidence>
<feature type="compositionally biased region" description="Low complexity" evidence="7">
    <location>
        <begin position="11"/>
        <end position="24"/>
    </location>
</feature>
<sequence length="340" mass="37683">MTEPTPQSDIPTTTTTAAPAPTATFFKRSTKNRSSIRKRPATPPPATTSDSDSSDGYSSTDEKAPGTRSIKKRRKNKSVVTTETTSKPSSATLGKPEDVKRTYTDLSSELTNANDATKTNWHNHGDDEASSSSKRKTADGEEEDGMVGGTYKGASSYTTFIKKSENAPAKSVGPMKAPSNIRTITITDYAPDVCKDYKQTGFCGFGDTCKFLHAREDYAQGWKLDREWEINQKTGKAKNKKEEDVKGEDEEEKELKDIPFKCVICKGDYKSPIITKCKHYFCESCAIAKYKKTPSCAICGKRTDGAFHMAKELRKKLERKAVREEERRKKEEEEAAAEGT</sequence>
<keyword evidence="3 5" id="KW-0863">Zinc-finger</keyword>
<evidence type="ECO:0000313" key="10">
    <source>
        <dbReference type="EMBL" id="RPB05200.1"/>
    </source>
</evidence>
<dbReference type="Proteomes" id="UP000276215">
    <property type="component" value="Unassembled WGS sequence"/>
</dbReference>
<keyword evidence="4 5" id="KW-0862">Zinc</keyword>
<evidence type="ECO:0000256" key="6">
    <source>
        <dbReference type="RuleBase" id="RU367110"/>
    </source>
</evidence>
<feature type="compositionally biased region" description="Polar residues" evidence="7">
    <location>
        <begin position="78"/>
        <end position="92"/>
    </location>
</feature>
<dbReference type="CDD" id="cd16539">
    <property type="entry name" value="RING-HC_RNF113A_B"/>
    <property type="match status" value="1"/>
</dbReference>
<dbReference type="GO" id="GO:0005684">
    <property type="term" value="C:U2-type spliceosomal complex"/>
    <property type="evidence" value="ECO:0007669"/>
    <property type="project" value="TreeGrafter"/>
</dbReference>
<feature type="compositionally biased region" description="Low complexity" evidence="7">
    <location>
        <begin position="47"/>
        <end position="59"/>
    </location>
</feature>
<dbReference type="PROSITE" id="PS50103">
    <property type="entry name" value="ZF_C3H1"/>
    <property type="match status" value="1"/>
</dbReference>
<feature type="domain" description="C3H1-type" evidence="9">
    <location>
        <begin position="188"/>
        <end position="216"/>
    </location>
</feature>
<comment type="subcellular location">
    <subcellularLocation>
        <location evidence="6">Nucleus</location>
    </subcellularLocation>
</comment>
<feature type="region of interest" description="Disordered" evidence="7">
    <location>
        <begin position="320"/>
        <end position="340"/>
    </location>
</feature>
<keyword evidence="6" id="KW-0507">mRNA processing</keyword>
<comment type="subunit">
    <text evidence="6">Associated with the spliceosome.</text>
</comment>
<feature type="zinc finger region" description="C3H1-type" evidence="5">
    <location>
        <begin position="188"/>
        <end position="216"/>
    </location>
</feature>
<dbReference type="Pfam" id="PF00642">
    <property type="entry name" value="zf-CCCH"/>
    <property type="match status" value="1"/>
</dbReference>
<organism evidence="10 11">
    <name type="scientific">Choiromyces venosus 120613-1</name>
    <dbReference type="NCBI Taxonomy" id="1336337"/>
    <lineage>
        <taxon>Eukaryota</taxon>
        <taxon>Fungi</taxon>
        <taxon>Dikarya</taxon>
        <taxon>Ascomycota</taxon>
        <taxon>Pezizomycotina</taxon>
        <taxon>Pezizomycetes</taxon>
        <taxon>Pezizales</taxon>
        <taxon>Tuberaceae</taxon>
        <taxon>Choiromyces</taxon>
    </lineage>
</organism>
<dbReference type="GO" id="GO:0034247">
    <property type="term" value="P:snoRNA splicing"/>
    <property type="evidence" value="ECO:0007669"/>
    <property type="project" value="TreeGrafter"/>
</dbReference>
<evidence type="ECO:0000256" key="2">
    <source>
        <dbReference type="ARBA" id="ARBA00022723"/>
    </source>
</evidence>
<evidence type="ECO:0000256" key="7">
    <source>
        <dbReference type="SAM" id="MobiDB-lite"/>
    </source>
</evidence>
<dbReference type="PANTHER" id="PTHR12930:SF0">
    <property type="entry name" value="RING FINGER PROTEIN 113B"/>
    <property type="match status" value="1"/>
</dbReference>
<dbReference type="InterPro" id="IPR039971">
    <property type="entry name" value="CWC24-like"/>
</dbReference>
<dbReference type="PROSITE" id="PS50089">
    <property type="entry name" value="ZF_RING_2"/>
    <property type="match status" value="1"/>
</dbReference>
<keyword evidence="6" id="KW-0238">DNA-binding</keyword>
<feature type="compositionally biased region" description="Polar residues" evidence="7">
    <location>
        <begin position="104"/>
        <end position="122"/>
    </location>
</feature>
<dbReference type="SUPFAM" id="SSF90229">
    <property type="entry name" value="CCCH zinc finger"/>
    <property type="match status" value="1"/>
</dbReference>
<dbReference type="PANTHER" id="PTHR12930">
    <property type="entry name" value="ZINC FINGER PROTEIN 183"/>
    <property type="match status" value="1"/>
</dbReference>
<dbReference type="InterPro" id="IPR000571">
    <property type="entry name" value="Znf_CCCH"/>
</dbReference>
<proteinExistence type="inferred from homology"/>
<keyword evidence="6" id="KW-0508">mRNA splicing</keyword>
<dbReference type="SMART" id="SM00356">
    <property type="entry name" value="ZnF_C3H1"/>
    <property type="match status" value="1"/>
</dbReference>
<dbReference type="SUPFAM" id="SSF57850">
    <property type="entry name" value="RING/U-box"/>
    <property type="match status" value="1"/>
</dbReference>
<evidence type="ECO:0000256" key="5">
    <source>
        <dbReference type="PROSITE-ProRule" id="PRU00723"/>
    </source>
</evidence>
<feature type="region of interest" description="Disordered" evidence="7">
    <location>
        <begin position="1"/>
        <end position="152"/>
    </location>
</feature>
<evidence type="ECO:0000256" key="3">
    <source>
        <dbReference type="ARBA" id="ARBA00022771"/>
    </source>
</evidence>
<dbReference type="GO" id="GO:0003677">
    <property type="term" value="F:DNA binding"/>
    <property type="evidence" value="ECO:0007669"/>
    <property type="project" value="UniProtKB-UniRule"/>
</dbReference>
<dbReference type="EMBL" id="ML120354">
    <property type="protein sequence ID" value="RPB05200.1"/>
    <property type="molecule type" value="Genomic_DNA"/>
</dbReference>
<feature type="compositionally biased region" description="Basic residues" evidence="7">
    <location>
        <begin position="28"/>
        <end position="40"/>
    </location>
</feature>
<gene>
    <name evidence="10" type="ORF">L873DRAFT_1798185</name>
</gene>
<dbReference type="Gene3D" id="3.30.40.10">
    <property type="entry name" value="Zinc/RING finger domain, C3HC4 (zinc finger)"/>
    <property type="match status" value="1"/>
</dbReference>
<evidence type="ECO:0000313" key="11">
    <source>
        <dbReference type="Proteomes" id="UP000276215"/>
    </source>
</evidence>
<dbReference type="InterPro" id="IPR036855">
    <property type="entry name" value="Znf_CCCH_sf"/>
</dbReference>